<dbReference type="EnsemblPlants" id="OMERI12G07690.5">
    <property type="protein sequence ID" value="OMERI12G07690.5"/>
    <property type="gene ID" value="OMERI12G07690"/>
</dbReference>
<dbReference type="Gene3D" id="3.40.395.10">
    <property type="entry name" value="Adenoviral Proteinase, Chain A"/>
    <property type="match status" value="1"/>
</dbReference>
<dbReference type="Gramene" id="OMERI12G07690.5">
    <property type="protein sequence ID" value="OMERI12G07690.5"/>
    <property type="gene ID" value="OMERI12G07690"/>
</dbReference>
<evidence type="ECO:0000313" key="5">
    <source>
        <dbReference type="EnsemblPlants" id="OMERI12G07690.2"/>
    </source>
</evidence>
<dbReference type="Proteomes" id="UP000008021">
    <property type="component" value="Chromosome 12"/>
</dbReference>
<reference evidence="5" key="2">
    <citation type="submission" date="2018-05" db="EMBL/GenBank/DDBJ databases">
        <title>OmerRS3 (Oryza meridionalis Reference Sequence Version 3).</title>
        <authorList>
            <person name="Zhang J."/>
            <person name="Kudrna D."/>
            <person name="Lee S."/>
            <person name="Talag J."/>
            <person name="Welchert J."/>
            <person name="Wing R.A."/>
        </authorList>
    </citation>
    <scope>NUCLEOTIDE SEQUENCE [LARGE SCALE GENOMIC DNA]</scope>
    <source>
        <strain evidence="5">OR44</strain>
    </source>
</reference>
<name>A0A0E0FBW8_9ORYZ</name>
<organism evidence="5">
    <name type="scientific">Oryza meridionalis</name>
    <dbReference type="NCBI Taxonomy" id="40149"/>
    <lineage>
        <taxon>Eukaryota</taxon>
        <taxon>Viridiplantae</taxon>
        <taxon>Streptophyta</taxon>
        <taxon>Embryophyta</taxon>
        <taxon>Tracheophyta</taxon>
        <taxon>Spermatophyta</taxon>
        <taxon>Magnoliopsida</taxon>
        <taxon>Liliopsida</taxon>
        <taxon>Poales</taxon>
        <taxon>Poaceae</taxon>
        <taxon>BOP clade</taxon>
        <taxon>Oryzoideae</taxon>
        <taxon>Oryzeae</taxon>
        <taxon>Oryzinae</taxon>
        <taxon>Oryza</taxon>
    </lineage>
</organism>
<proteinExistence type="inferred from homology"/>
<keyword evidence="3" id="KW-0378">Hydrolase</keyword>
<evidence type="ECO:0000256" key="1">
    <source>
        <dbReference type="ARBA" id="ARBA00005234"/>
    </source>
</evidence>
<keyword evidence="6" id="KW-1185">Reference proteome</keyword>
<dbReference type="SUPFAM" id="SSF54001">
    <property type="entry name" value="Cysteine proteinases"/>
    <property type="match status" value="1"/>
</dbReference>
<dbReference type="HOGENOM" id="CLU_057225_0_0_1"/>
<dbReference type="Gramene" id="OMERI12G07690.2">
    <property type="protein sequence ID" value="OMERI12G07690.2"/>
    <property type="gene ID" value="OMERI12G07690"/>
</dbReference>
<dbReference type="GO" id="GO:0008234">
    <property type="term" value="F:cysteine-type peptidase activity"/>
    <property type="evidence" value="ECO:0007669"/>
    <property type="project" value="InterPro"/>
</dbReference>
<dbReference type="Pfam" id="PF02902">
    <property type="entry name" value="Peptidase_C48"/>
    <property type="match status" value="1"/>
</dbReference>
<accession>A0A0E0FBW8</accession>
<protein>
    <recommendedName>
        <fullName evidence="4">Ubiquitin-like protease family profile domain-containing protein</fullName>
    </recommendedName>
</protein>
<feature type="domain" description="Ubiquitin-like protease family profile" evidence="4">
    <location>
        <begin position="65"/>
        <end position="285"/>
    </location>
</feature>
<reference evidence="5" key="1">
    <citation type="submission" date="2015-04" db="UniProtKB">
        <authorList>
            <consortium name="EnsemblPlants"/>
        </authorList>
    </citation>
    <scope>IDENTIFICATION</scope>
</reference>
<keyword evidence="2" id="KW-0645">Protease</keyword>
<sequence>MMDSVTDDTSLGTPVYHDVVIEDSTQESLRANTMVPELTEPIASGERFPDGGSVPPINKQRAKRCMTNHQSVEAIAELGKGIQLDHFVIDTYEKHVVDNFDGDGGATKVSIYRAWITEQDLRSTLRRKGEVSNNFMWLCCSAIMKDWDSKSKVILDLATVDQLVSPLEKCCDAKVRRTFSKIDLKLIERLYLPVLKEHHWFLIAINLRSHIVQIYDSIRNQKYSKSEHSDVWDNVCSNLQVALDTRTNSSPFGFGDLFTVEYPETPYQVELHDCGFCVPRMLECHNGRSLVGYTSKGNPTYRKQLCHRLIYHRFNDLHPHRAK</sequence>
<evidence type="ECO:0000256" key="3">
    <source>
        <dbReference type="ARBA" id="ARBA00022801"/>
    </source>
</evidence>
<dbReference type="GO" id="GO:0006508">
    <property type="term" value="P:proteolysis"/>
    <property type="evidence" value="ECO:0007669"/>
    <property type="project" value="UniProtKB-KW"/>
</dbReference>
<evidence type="ECO:0000313" key="6">
    <source>
        <dbReference type="Proteomes" id="UP000008021"/>
    </source>
</evidence>
<comment type="similarity">
    <text evidence="1">Belongs to the peptidase C48 family.</text>
</comment>
<dbReference type="InterPro" id="IPR038765">
    <property type="entry name" value="Papain-like_cys_pep_sf"/>
</dbReference>
<evidence type="ECO:0000259" key="4">
    <source>
        <dbReference type="PROSITE" id="PS50600"/>
    </source>
</evidence>
<dbReference type="EnsemblPlants" id="OMERI12G07690.2">
    <property type="protein sequence ID" value="OMERI12G07690.2"/>
    <property type="gene ID" value="OMERI12G07690"/>
</dbReference>
<dbReference type="AlphaFoldDB" id="A0A0E0FBW8"/>
<evidence type="ECO:0000256" key="2">
    <source>
        <dbReference type="ARBA" id="ARBA00022670"/>
    </source>
</evidence>
<dbReference type="InterPro" id="IPR003653">
    <property type="entry name" value="Peptidase_C48_C"/>
</dbReference>
<dbReference type="PROSITE" id="PS50600">
    <property type="entry name" value="ULP_PROTEASE"/>
    <property type="match status" value="1"/>
</dbReference>